<sequence>MDLSSLGSEGPLFKARETVRIFLDRRPPIRDLLASRSPTFDRLHAVVPSTATTGEAVDLTVQAWDEYERLLDDFDGTVSVTATDPDASVPATVRFDAYNGGVRTETGLCFETPGTHYLTLTNEQTGESFHSNPIRVFADEPDFRLYWGDIHLHSILSDGVGSMAKGYRFGRDVMDLDVAAFTDHDTMGFFIPPSLQRKRMHDGLFDRMKRTTEEFHEDGEFVTLFGYEWTKQPNVGGHINVYFDDTQSAELFDSHDPETDTYEKLWARLREWNDAHETDVVSIPHHPAEAMYPFDFSEMAYDDEMAPLVEVYSQWGSSERPGSDGNQYPLEMGQGEMNEPGHYVQDALQMGYRVGMNASADYHGPHPGHSLIHAKPHLPSLSEWLEDGLGWGLIWRVWNERSYPGGLHAFYAPELTREAIFDSLQSRRVYGTTQPHRIVVDFRIDDQRVGEADSEVSIPEADAAREVTVEAAGTAPIERVELVKNNAVWHEYAGTDDPDADLDSYTADLSWTDDAPVEGMRWDEERGTDDDTYYVRLTQADGGMAWAGPIWVTVADADD</sequence>
<dbReference type="InterPro" id="IPR016195">
    <property type="entry name" value="Pol/histidinol_Pase-like"/>
</dbReference>
<dbReference type="EMBL" id="JBHSKX010000002">
    <property type="protein sequence ID" value="MFC5368497.1"/>
    <property type="molecule type" value="Genomic_DNA"/>
</dbReference>
<dbReference type="AlphaFoldDB" id="A0ABD5RFC2"/>
<name>A0ABD5RFC2_9EURY</name>
<protein>
    <submittedName>
        <fullName evidence="1">DUF3604 domain-containing protein</fullName>
    </submittedName>
</protein>
<dbReference type="Gene3D" id="3.20.20.140">
    <property type="entry name" value="Metal-dependent hydrolases"/>
    <property type="match status" value="1"/>
</dbReference>
<accession>A0ABD5RFC2</accession>
<evidence type="ECO:0000313" key="2">
    <source>
        <dbReference type="Proteomes" id="UP001596201"/>
    </source>
</evidence>
<proteinExistence type="predicted"/>
<dbReference type="SUPFAM" id="SSF89550">
    <property type="entry name" value="PHP domain-like"/>
    <property type="match status" value="1"/>
</dbReference>
<reference evidence="1 2" key="1">
    <citation type="journal article" date="2019" name="Int. J. Syst. Evol. Microbiol.">
        <title>The Global Catalogue of Microorganisms (GCM) 10K type strain sequencing project: providing services to taxonomists for standard genome sequencing and annotation.</title>
        <authorList>
            <consortium name="The Broad Institute Genomics Platform"/>
            <consortium name="The Broad Institute Genome Sequencing Center for Infectious Disease"/>
            <person name="Wu L."/>
            <person name="Ma J."/>
        </authorList>
    </citation>
    <scope>NUCLEOTIDE SEQUENCE [LARGE SCALE GENOMIC DNA]</scope>
    <source>
        <strain evidence="1 2">CGMCC 1.12237</strain>
    </source>
</reference>
<evidence type="ECO:0000313" key="1">
    <source>
        <dbReference type="EMBL" id="MFC5368497.1"/>
    </source>
</evidence>
<comment type="caution">
    <text evidence="1">The sequence shown here is derived from an EMBL/GenBank/DDBJ whole genome shotgun (WGS) entry which is preliminary data.</text>
</comment>
<dbReference type="Proteomes" id="UP001596201">
    <property type="component" value="Unassembled WGS sequence"/>
</dbReference>
<organism evidence="1 2">
    <name type="scientific">Salinirubrum litoreum</name>
    <dbReference type="NCBI Taxonomy" id="1126234"/>
    <lineage>
        <taxon>Archaea</taxon>
        <taxon>Methanobacteriati</taxon>
        <taxon>Methanobacteriota</taxon>
        <taxon>Stenosarchaea group</taxon>
        <taxon>Halobacteria</taxon>
        <taxon>Halobacteriales</taxon>
        <taxon>Haloferacaceae</taxon>
        <taxon>Salinirubrum</taxon>
    </lineage>
</organism>
<keyword evidence="2" id="KW-1185">Reference proteome</keyword>
<dbReference type="Pfam" id="PF12228">
    <property type="entry name" value="DUF3604"/>
    <property type="match status" value="2"/>
</dbReference>
<gene>
    <name evidence="1" type="ORF">ACFPJ5_16335</name>
</gene>
<dbReference type="InterPro" id="IPR022028">
    <property type="entry name" value="DUF3604"/>
</dbReference>
<dbReference type="RefSeq" id="WP_227230772.1">
    <property type="nucleotide sequence ID" value="NZ_JAJCVJ010000002.1"/>
</dbReference>